<name>A0A9Q0Y8M0_HOLLE</name>
<reference evidence="3" key="1">
    <citation type="submission" date="2021-10" db="EMBL/GenBank/DDBJ databases">
        <title>Tropical sea cucumber genome reveals ecological adaptation and Cuvierian tubules defense mechanism.</title>
        <authorList>
            <person name="Chen T."/>
        </authorList>
    </citation>
    <scope>NUCLEOTIDE SEQUENCE</scope>
    <source>
        <strain evidence="3">Nanhai2018</strain>
        <tissue evidence="3">Muscle</tissue>
    </source>
</reference>
<proteinExistence type="predicted"/>
<accession>A0A9Q0Y8M0</accession>
<evidence type="ECO:0000256" key="2">
    <source>
        <dbReference type="SAM" id="SignalP"/>
    </source>
</evidence>
<comment type="caution">
    <text evidence="3">The sequence shown here is derived from an EMBL/GenBank/DDBJ whole genome shotgun (WGS) entry which is preliminary data.</text>
</comment>
<dbReference type="InterPro" id="IPR015943">
    <property type="entry name" value="WD40/YVTN_repeat-like_dom_sf"/>
</dbReference>
<keyword evidence="2" id="KW-0732">Signal</keyword>
<sequence length="179" mass="20124">MLWLFDFVTVGLVEVERVPENQPQNPFTEIHILASHSDVIRTIIPLDGHRFLSVSDDHTAIVWSTNSSSPLCVLTGHTGPVICSATMMSVQHDEDRAYPLKEQVLLTGSLDKTIRVWSLDTGECMRVLKDHFTYVKVLCDSCVENLFCAGGTDLHLWNLEGDLLHTVILNGEGWYRSFP</sequence>
<keyword evidence="1" id="KW-0853">WD repeat</keyword>
<gene>
    <name evidence="3" type="ORF">HOLleu_44758</name>
</gene>
<dbReference type="InterPro" id="IPR036322">
    <property type="entry name" value="WD40_repeat_dom_sf"/>
</dbReference>
<dbReference type="PANTHER" id="PTHR22805:SF2">
    <property type="entry name" value="WD REPEAT-CONTAINING PROTEIN 41"/>
    <property type="match status" value="1"/>
</dbReference>
<dbReference type="InterPro" id="IPR001680">
    <property type="entry name" value="WD40_rpt"/>
</dbReference>
<dbReference type="Pfam" id="PF25178">
    <property type="entry name" value="Beta-prop_WDR41"/>
    <property type="match status" value="1"/>
</dbReference>
<feature type="chain" id="PRO_5040262560" evidence="2">
    <location>
        <begin position="16"/>
        <end position="179"/>
    </location>
</feature>
<dbReference type="Gene3D" id="2.130.10.10">
    <property type="entry name" value="YVTN repeat-like/Quinoprotein amine dehydrogenase"/>
    <property type="match status" value="1"/>
</dbReference>
<keyword evidence="4" id="KW-1185">Reference proteome</keyword>
<dbReference type="PROSITE" id="PS50082">
    <property type="entry name" value="WD_REPEATS_2"/>
    <property type="match status" value="1"/>
</dbReference>
<evidence type="ECO:0000313" key="3">
    <source>
        <dbReference type="EMBL" id="KAJ8017668.1"/>
    </source>
</evidence>
<dbReference type="GO" id="GO:0005765">
    <property type="term" value="C:lysosomal membrane"/>
    <property type="evidence" value="ECO:0007669"/>
    <property type="project" value="TreeGrafter"/>
</dbReference>
<dbReference type="OrthoDB" id="273067at2759"/>
<evidence type="ECO:0000256" key="1">
    <source>
        <dbReference type="PROSITE-ProRule" id="PRU00221"/>
    </source>
</evidence>
<dbReference type="PANTHER" id="PTHR22805">
    <property type="entry name" value="WDR41-RELATED"/>
    <property type="match status" value="1"/>
</dbReference>
<dbReference type="Proteomes" id="UP001152320">
    <property type="component" value="Unassembled WGS sequence"/>
</dbReference>
<feature type="repeat" description="WD" evidence="1">
    <location>
        <begin position="105"/>
        <end position="127"/>
    </location>
</feature>
<feature type="signal peptide" evidence="2">
    <location>
        <begin position="1"/>
        <end position="15"/>
    </location>
</feature>
<dbReference type="AlphaFoldDB" id="A0A9Q0Y8M0"/>
<evidence type="ECO:0000313" key="4">
    <source>
        <dbReference type="Proteomes" id="UP001152320"/>
    </source>
</evidence>
<dbReference type="EMBL" id="JAIZAY010001198">
    <property type="protein sequence ID" value="KAJ8017668.1"/>
    <property type="molecule type" value="Genomic_DNA"/>
</dbReference>
<dbReference type="SUPFAM" id="SSF50978">
    <property type="entry name" value="WD40 repeat-like"/>
    <property type="match status" value="1"/>
</dbReference>
<dbReference type="InterPro" id="IPR040102">
    <property type="entry name" value="WDR41"/>
</dbReference>
<protein>
    <submittedName>
        <fullName evidence="3">WD repeat-containing protein 41</fullName>
    </submittedName>
</protein>
<dbReference type="SMART" id="SM00320">
    <property type="entry name" value="WD40"/>
    <property type="match status" value="3"/>
</dbReference>
<organism evidence="3 4">
    <name type="scientific">Holothuria leucospilota</name>
    <name type="common">Black long sea cucumber</name>
    <name type="synonym">Mertensiothuria leucospilota</name>
    <dbReference type="NCBI Taxonomy" id="206669"/>
    <lineage>
        <taxon>Eukaryota</taxon>
        <taxon>Metazoa</taxon>
        <taxon>Echinodermata</taxon>
        <taxon>Eleutherozoa</taxon>
        <taxon>Echinozoa</taxon>
        <taxon>Holothuroidea</taxon>
        <taxon>Aspidochirotacea</taxon>
        <taxon>Aspidochirotida</taxon>
        <taxon>Holothuriidae</taxon>
        <taxon>Holothuria</taxon>
    </lineage>
</organism>
<dbReference type="GO" id="GO:0010506">
    <property type="term" value="P:regulation of autophagy"/>
    <property type="evidence" value="ECO:0007669"/>
    <property type="project" value="InterPro"/>
</dbReference>